<dbReference type="Proteomes" id="UP000192582">
    <property type="component" value="Unassembled WGS sequence"/>
</dbReference>
<keyword evidence="2" id="KW-1185">Reference proteome</keyword>
<reference evidence="1 2" key="1">
    <citation type="submission" date="2017-04" db="EMBL/GenBank/DDBJ databases">
        <authorList>
            <person name="Afonso C.L."/>
            <person name="Miller P.J."/>
            <person name="Scott M.A."/>
            <person name="Spackman E."/>
            <person name="Goraichik I."/>
            <person name="Dimitrov K.M."/>
            <person name="Suarez D.L."/>
            <person name="Swayne D.E."/>
        </authorList>
    </citation>
    <scope>NUCLEOTIDE SEQUENCE [LARGE SCALE GENOMIC DNA]</scope>
    <source>
        <strain evidence="1 2">KR-140</strain>
    </source>
</reference>
<accession>A0A1W1V057</accession>
<protein>
    <submittedName>
        <fullName evidence="1">Uncharacterized protein</fullName>
    </submittedName>
</protein>
<proteinExistence type="predicted"/>
<evidence type="ECO:0000313" key="2">
    <source>
        <dbReference type="Proteomes" id="UP000192582"/>
    </source>
</evidence>
<dbReference type="EMBL" id="FWWU01000008">
    <property type="protein sequence ID" value="SMB86354.1"/>
    <property type="molecule type" value="Genomic_DNA"/>
</dbReference>
<organism evidence="1 2">
    <name type="scientific">Deinococcus hopiensis KR-140</name>
    <dbReference type="NCBI Taxonomy" id="695939"/>
    <lineage>
        <taxon>Bacteria</taxon>
        <taxon>Thermotogati</taxon>
        <taxon>Deinococcota</taxon>
        <taxon>Deinococci</taxon>
        <taxon>Deinococcales</taxon>
        <taxon>Deinococcaceae</taxon>
        <taxon>Deinococcus</taxon>
    </lineage>
</organism>
<dbReference type="AlphaFoldDB" id="A0A1W1V057"/>
<dbReference type="STRING" id="695939.SAMN00790413_03783"/>
<sequence length="127" mass="14064">MRPMNDIQTERHEALVRATRPGMVQPQAARLAPSGASKRLYREVKAAYSTTHSLLAELSYETHYTPKLICYAVDNHCRAEALLSQGRALPRTFLGARVRSAALDNESVAPELLEVIAHTANRAPELN</sequence>
<gene>
    <name evidence="1" type="ORF">SAMN00790413_03783</name>
</gene>
<evidence type="ECO:0000313" key="1">
    <source>
        <dbReference type="EMBL" id="SMB86354.1"/>
    </source>
</evidence>
<name>A0A1W1V057_9DEIO</name>